<evidence type="ECO:0000256" key="2">
    <source>
        <dbReference type="ARBA" id="ARBA00022512"/>
    </source>
</evidence>
<gene>
    <name evidence="15" type="ORF">KVV02_005700</name>
</gene>
<dbReference type="SUPFAM" id="SSF52743">
    <property type="entry name" value="Subtilisin-like"/>
    <property type="match status" value="1"/>
</dbReference>
<evidence type="ECO:0000256" key="11">
    <source>
        <dbReference type="SAM" id="SignalP"/>
    </source>
</evidence>
<dbReference type="PANTHER" id="PTHR43806:SF66">
    <property type="entry name" value="SERIN ENDOPEPTIDASE"/>
    <property type="match status" value="1"/>
</dbReference>
<proteinExistence type="inferred from homology"/>
<organism evidence="15 16">
    <name type="scientific">Mortierella alpina</name>
    <name type="common">Oleaginous fungus</name>
    <name type="synonym">Mortierella renispora</name>
    <dbReference type="NCBI Taxonomy" id="64518"/>
    <lineage>
        <taxon>Eukaryota</taxon>
        <taxon>Fungi</taxon>
        <taxon>Fungi incertae sedis</taxon>
        <taxon>Mucoromycota</taxon>
        <taxon>Mortierellomycotina</taxon>
        <taxon>Mortierellomycetes</taxon>
        <taxon>Mortierellales</taxon>
        <taxon>Mortierellaceae</taxon>
        <taxon>Mortierella</taxon>
    </lineage>
</organism>
<dbReference type="SUPFAM" id="SSF52025">
    <property type="entry name" value="PA domain"/>
    <property type="match status" value="1"/>
</dbReference>
<dbReference type="AlphaFoldDB" id="A0A9P8CZG8"/>
<protein>
    <submittedName>
        <fullName evidence="15">Uncharacterized protein</fullName>
    </submittedName>
</protein>
<keyword evidence="7 9" id="KW-0720">Serine protease</keyword>
<accession>A0A9P8CZG8</accession>
<evidence type="ECO:0000256" key="8">
    <source>
        <dbReference type="PIRSR" id="PIRSR615500-1"/>
    </source>
</evidence>
<evidence type="ECO:0000256" key="7">
    <source>
        <dbReference type="ARBA" id="ARBA00022825"/>
    </source>
</evidence>
<dbReference type="Pfam" id="PF02225">
    <property type="entry name" value="PA"/>
    <property type="match status" value="1"/>
</dbReference>
<feature type="active site" description="Charge relay system" evidence="8 9">
    <location>
        <position position="215"/>
    </location>
</feature>
<sequence length="926" mass="98845">MRSRAITLILSLSVAIVSAVPLNAISDNSEPFESLLTPSFDDVPKRADLSFEAFNAVRSQSSFLIEFDLAPAGLNRNERLRLERNGEFKALADTRHAVVSAQHQRFQSFLTEDLNVGFMVRHEFFDLMNGLSIELQDVSQNKIQQLLEQIRAVPGVVKVSPLISVSQPKTIVHDTGFDNLAAIPQLSTAHEQTGVLRARKELNLTGKGINIGIIDTGIDYTHEALGSCYGPGCKVQYGYDFVEPSSAKEAGGFDCVGHGTHVAGIIAGSSTKSNFFGVAPEATLGAYRVFPCNGTAKDDVIIAALERAYTDGMDVVNLSLGGGSSWANTPLSKAAGHLSQLGVIVVAAIGNDGELGVAEVSSPSISEGVISVASFEGSGFLANYFEVEGAIDMRIDYMDVPPANQTGIPLSLMVPEHDPTGCQPYPEFEDATNPISGKVALLKRGDCPFTSKIMLAQMAGAVGCIFYNNVEGALRPKATGPDIHIFGHGISLRQGKTLLNQLEAAQNKSISIIYSKEKGVFANELADQISTFSSWGLGPELELKPDVAGPGGYIYSTVPVSKGSFSTMSGTSMATPYVAGCAALMLQDNLSIDPVTLLQHMQLYSKPRLYKDSSVPDSAARQGAGMVHVYDAIQGSATAMPAHLALNDTDHTLASYTLTLTNSYPTAEVFTISHVPAMSALGYTPLGQPADAIVYSNSAAALVLDPSDSTVRLEAGESRSITFSFSPPKDLDLESHWIYSGYVRIEPTLDSARPALQVPYAGMLGSYGTVDIMDLQEGFPIVLSSTPDGKLIPIADNKEMDPPTFTMAGTDIVSILFKISNPARRLHIFVLDNSTQTVVGIVPVDGEYLGRTDSVKSKFFGVQWNGKIIKPRKNTIATVPDGDYSIVVLAPKPFSNGIGSSGETHESWMSPTIRIKRGTAPGGARE</sequence>
<dbReference type="InterPro" id="IPR023828">
    <property type="entry name" value="Peptidase_S8_Ser-AS"/>
</dbReference>
<feature type="chain" id="PRO_5040338985" evidence="11">
    <location>
        <begin position="20"/>
        <end position="926"/>
    </location>
</feature>
<evidence type="ECO:0000256" key="1">
    <source>
        <dbReference type="ARBA" id="ARBA00011073"/>
    </source>
</evidence>
<dbReference type="Pfam" id="PF06280">
    <property type="entry name" value="fn3_5"/>
    <property type="match status" value="1"/>
</dbReference>
<feature type="domain" description="Peptidase S8/S53" evidence="12">
    <location>
        <begin position="206"/>
        <end position="602"/>
    </location>
</feature>
<dbReference type="InterPro" id="IPR015500">
    <property type="entry name" value="Peptidase_S8_subtilisin-rel"/>
</dbReference>
<dbReference type="InterPro" id="IPR010435">
    <property type="entry name" value="C5a/SBT2-like_Fn3"/>
</dbReference>
<comment type="similarity">
    <text evidence="1 9 10">Belongs to the peptidase S8 family.</text>
</comment>
<dbReference type="PRINTS" id="PR00723">
    <property type="entry name" value="SUBTILISIN"/>
</dbReference>
<dbReference type="InterPro" id="IPR050131">
    <property type="entry name" value="Peptidase_S8_subtilisin-like"/>
</dbReference>
<evidence type="ECO:0000259" key="12">
    <source>
        <dbReference type="Pfam" id="PF00082"/>
    </source>
</evidence>
<evidence type="ECO:0000259" key="14">
    <source>
        <dbReference type="Pfam" id="PF06280"/>
    </source>
</evidence>
<evidence type="ECO:0000313" key="15">
    <source>
        <dbReference type="EMBL" id="KAG9320200.1"/>
    </source>
</evidence>
<feature type="active site" description="Charge relay system" evidence="8 9">
    <location>
        <position position="572"/>
    </location>
</feature>
<feature type="signal peptide" evidence="11">
    <location>
        <begin position="1"/>
        <end position="19"/>
    </location>
</feature>
<keyword evidence="3" id="KW-0964">Secreted</keyword>
<keyword evidence="5 11" id="KW-0732">Signal</keyword>
<dbReference type="InterPro" id="IPR046450">
    <property type="entry name" value="PA_dom_sf"/>
</dbReference>
<dbReference type="InterPro" id="IPR022398">
    <property type="entry name" value="Peptidase_S8_His-AS"/>
</dbReference>
<dbReference type="PROSITE" id="PS00138">
    <property type="entry name" value="SUBTILASE_SER"/>
    <property type="match status" value="1"/>
</dbReference>
<dbReference type="InterPro" id="IPR000209">
    <property type="entry name" value="Peptidase_S8/S53_dom"/>
</dbReference>
<dbReference type="PROSITE" id="PS00136">
    <property type="entry name" value="SUBTILASE_ASP"/>
    <property type="match status" value="1"/>
</dbReference>
<evidence type="ECO:0000256" key="5">
    <source>
        <dbReference type="ARBA" id="ARBA00022729"/>
    </source>
</evidence>
<dbReference type="GO" id="GO:0005615">
    <property type="term" value="C:extracellular space"/>
    <property type="evidence" value="ECO:0007669"/>
    <property type="project" value="TreeGrafter"/>
</dbReference>
<evidence type="ECO:0000256" key="3">
    <source>
        <dbReference type="ARBA" id="ARBA00022525"/>
    </source>
</evidence>
<evidence type="ECO:0000256" key="6">
    <source>
        <dbReference type="ARBA" id="ARBA00022801"/>
    </source>
</evidence>
<evidence type="ECO:0000259" key="13">
    <source>
        <dbReference type="Pfam" id="PF02225"/>
    </source>
</evidence>
<feature type="domain" description="PA" evidence="13">
    <location>
        <begin position="415"/>
        <end position="498"/>
    </location>
</feature>
<evidence type="ECO:0000256" key="4">
    <source>
        <dbReference type="ARBA" id="ARBA00022670"/>
    </source>
</evidence>
<dbReference type="Pfam" id="PF00082">
    <property type="entry name" value="Peptidase_S8"/>
    <property type="match status" value="1"/>
</dbReference>
<dbReference type="PANTHER" id="PTHR43806">
    <property type="entry name" value="PEPTIDASE S8"/>
    <property type="match status" value="1"/>
</dbReference>
<comment type="caution">
    <text evidence="15">The sequence shown here is derived from an EMBL/GenBank/DDBJ whole genome shotgun (WGS) entry which is preliminary data.</text>
</comment>
<dbReference type="InterPro" id="IPR036852">
    <property type="entry name" value="Peptidase_S8/S53_dom_sf"/>
</dbReference>
<feature type="active site" description="Charge relay system" evidence="8 9">
    <location>
        <position position="258"/>
    </location>
</feature>
<dbReference type="GO" id="GO:0016020">
    <property type="term" value="C:membrane"/>
    <property type="evidence" value="ECO:0007669"/>
    <property type="project" value="InterPro"/>
</dbReference>
<dbReference type="GO" id="GO:0006508">
    <property type="term" value="P:proteolysis"/>
    <property type="evidence" value="ECO:0007669"/>
    <property type="project" value="UniProtKB-KW"/>
</dbReference>
<name>A0A9P8CZG8_MORAP</name>
<dbReference type="PROSITE" id="PS51892">
    <property type="entry name" value="SUBTILASE"/>
    <property type="match status" value="1"/>
</dbReference>
<reference evidence="15" key="1">
    <citation type="submission" date="2021-07" db="EMBL/GenBank/DDBJ databases">
        <title>Draft genome of Mortierella alpina, strain LL118, isolated from an aspen leaf litter sample.</title>
        <authorList>
            <person name="Yang S."/>
            <person name="Vinatzer B.A."/>
        </authorList>
    </citation>
    <scope>NUCLEOTIDE SEQUENCE</scope>
    <source>
        <strain evidence="15">LL118</strain>
    </source>
</reference>
<dbReference type="EMBL" id="JAIFTL010000316">
    <property type="protein sequence ID" value="KAG9320200.1"/>
    <property type="molecule type" value="Genomic_DNA"/>
</dbReference>
<keyword evidence="6 9" id="KW-0378">Hydrolase</keyword>
<evidence type="ECO:0000256" key="10">
    <source>
        <dbReference type="RuleBase" id="RU003355"/>
    </source>
</evidence>
<dbReference type="CDD" id="cd07489">
    <property type="entry name" value="Peptidases_S8_5"/>
    <property type="match status" value="1"/>
</dbReference>
<dbReference type="PROSITE" id="PS00137">
    <property type="entry name" value="SUBTILASE_HIS"/>
    <property type="match status" value="1"/>
</dbReference>
<evidence type="ECO:0000256" key="9">
    <source>
        <dbReference type="PROSITE-ProRule" id="PRU01240"/>
    </source>
</evidence>
<feature type="domain" description="C5a peptidase/Subtilisin-like protease SBT2-like Fn3-like" evidence="14">
    <location>
        <begin position="645"/>
        <end position="760"/>
    </location>
</feature>
<keyword evidence="4 9" id="KW-0645">Protease</keyword>
<dbReference type="InterPro" id="IPR023827">
    <property type="entry name" value="Peptidase_S8_Asp-AS"/>
</dbReference>
<dbReference type="InterPro" id="IPR034187">
    <property type="entry name" value="Peptidases_S8_5"/>
</dbReference>
<keyword evidence="2" id="KW-0134">Cell wall</keyword>
<dbReference type="Proteomes" id="UP000717515">
    <property type="component" value="Unassembled WGS sequence"/>
</dbReference>
<evidence type="ECO:0000313" key="16">
    <source>
        <dbReference type="Proteomes" id="UP000717515"/>
    </source>
</evidence>
<dbReference type="Gene3D" id="3.50.30.30">
    <property type="match status" value="1"/>
</dbReference>
<dbReference type="Gene3D" id="3.40.50.200">
    <property type="entry name" value="Peptidase S8/S53 domain"/>
    <property type="match status" value="2"/>
</dbReference>
<dbReference type="InterPro" id="IPR003137">
    <property type="entry name" value="PA_domain"/>
</dbReference>
<dbReference type="GO" id="GO:0004252">
    <property type="term" value="F:serine-type endopeptidase activity"/>
    <property type="evidence" value="ECO:0007669"/>
    <property type="project" value="UniProtKB-UniRule"/>
</dbReference>